<name>A0A058ZW99_EUCGR</name>
<dbReference type="InterPro" id="IPR044690">
    <property type="entry name" value="CAS_plant"/>
</dbReference>
<dbReference type="FunCoup" id="A0A058ZW99">
    <property type="interactions" value="1924"/>
</dbReference>
<dbReference type="Gramene" id="KCW46037">
    <property type="protein sequence ID" value="KCW46037"/>
    <property type="gene ID" value="EUGRSUZ_L00011"/>
</dbReference>
<proteinExistence type="predicted"/>
<dbReference type="PANTHER" id="PTHR34209">
    <property type="entry name" value="RHODANESE/CELL CYCLE CONTROL PHOSPHATASE SUPERFAMILY PROTEIN"/>
    <property type="match status" value="1"/>
</dbReference>
<evidence type="ECO:0000259" key="2">
    <source>
        <dbReference type="PROSITE" id="PS50206"/>
    </source>
</evidence>
<evidence type="ECO:0000313" key="3">
    <source>
        <dbReference type="EMBL" id="KCW46037.1"/>
    </source>
</evidence>
<protein>
    <recommendedName>
        <fullName evidence="2">Rhodanese domain-containing protein</fullName>
    </recommendedName>
</protein>
<dbReference type="STRING" id="71139.A0A058ZW99"/>
<dbReference type="eggNOG" id="ENOG502QS91">
    <property type="taxonomic scope" value="Eukaryota"/>
</dbReference>
<dbReference type="Gene3D" id="1.20.120.20">
    <property type="entry name" value="Apolipoprotein"/>
    <property type="match status" value="1"/>
</dbReference>
<gene>
    <name evidence="3" type="ORF">EUGRSUZ_L00011</name>
</gene>
<reference evidence="3" key="1">
    <citation type="submission" date="2013-07" db="EMBL/GenBank/DDBJ databases">
        <title>The genome of Eucalyptus grandis.</title>
        <authorList>
            <person name="Schmutz J."/>
            <person name="Hayes R."/>
            <person name="Myburg A."/>
            <person name="Tuskan G."/>
            <person name="Grattapaglia D."/>
            <person name="Rokhsar D.S."/>
        </authorList>
    </citation>
    <scope>NUCLEOTIDE SEQUENCE</scope>
    <source>
        <tissue evidence="3">Leaf extractions</tissue>
    </source>
</reference>
<dbReference type="CDD" id="cd00158">
    <property type="entry name" value="RHOD"/>
    <property type="match status" value="1"/>
</dbReference>
<dbReference type="SUPFAM" id="SSF52821">
    <property type="entry name" value="Rhodanese/Cell cycle control phosphatase"/>
    <property type="match status" value="1"/>
</dbReference>
<dbReference type="AlphaFoldDB" id="A0A058ZW99"/>
<dbReference type="GO" id="GO:0009704">
    <property type="term" value="P:de-etiolation"/>
    <property type="evidence" value="ECO:0007669"/>
    <property type="project" value="InterPro"/>
</dbReference>
<dbReference type="PROSITE" id="PS50206">
    <property type="entry name" value="RHODANESE_3"/>
    <property type="match status" value="1"/>
</dbReference>
<dbReference type="Gene3D" id="3.40.250.10">
    <property type="entry name" value="Rhodanese-like domain"/>
    <property type="match status" value="1"/>
</dbReference>
<dbReference type="EMBL" id="KK198764">
    <property type="protein sequence ID" value="KCW46037.1"/>
    <property type="molecule type" value="Genomic_DNA"/>
</dbReference>
<dbReference type="InterPro" id="IPR001763">
    <property type="entry name" value="Rhodanese-like_dom"/>
</dbReference>
<feature type="region of interest" description="Disordered" evidence="1">
    <location>
        <begin position="628"/>
        <end position="663"/>
    </location>
</feature>
<sequence>MSALPVCSATPSCSLHSQNSLNGGLQSLNYFHKDFNYGCFLRDKIFPASLDGKSLQRHACRTQATKFSYTDIDSGIGKSFSSSSIVTTSEPHEEESWRLRFVESSELPSVQEGVTEFTDQSAENASTFSESMDAGKVSIPDVAPDIPASVNEPLSLSTDLIDGGKSSAEDIISKVTDSINELVNKGESTLRSTLDSIYSSVGTAIKGANDVIDNASSKVFSNGNQIGEAAGDRYTNITSDLKGAATKAAITGVDVLRQTIVVVEDSLTKGASFIVYSYSSAKQSLPPEFRDGLNFSEEKTAEILTPVGVAFQQVYTTIEELERSLGLDPNDPIVPFALFLGTASTFWAFYWARTYSGYSGDLSPNATLELLMGREGAVLIDVRPEVLRESDGIPDLRRAARFRYSSISIPEVDGSLRKLLKGGRNVEDSLTAVVIRNLKMVQDRSKVIILDADGSRSKGIARSLRKLGIKKSYLVQGGFQSWVKQGLRIKELKPETTLTVLRQHLLYSMRCLCILTSFQEAEAILEEINPSPLQLFASGVGLVAALYALVEWEKTLQFIGVIGLGQTIYRRIASYEDSEDFRQDLRLLSGPVKVGAEAFAWAAGKLETNGLGLPTSPSSTDVQNRVLQAAARHESQPSDDPETENLPAESLSPGSESADLSEA</sequence>
<dbReference type="GO" id="GO:0090333">
    <property type="term" value="P:regulation of stomatal closure"/>
    <property type="evidence" value="ECO:0007669"/>
    <property type="project" value="InterPro"/>
</dbReference>
<feature type="domain" description="Rhodanese" evidence="2">
    <location>
        <begin position="373"/>
        <end position="491"/>
    </location>
</feature>
<dbReference type="OMA" id="TIGLTYW"/>
<dbReference type="GO" id="GO:0071277">
    <property type="term" value="P:cellular response to calcium ion"/>
    <property type="evidence" value="ECO:0007669"/>
    <property type="project" value="InterPro"/>
</dbReference>
<accession>A0A058ZW99</accession>
<dbReference type="Pfam" id="PF00581">
    <property type="entry name" value="Rhodanese"/>
    <property type="match status" value="1"/>
</dbReference>
<evidence type="ECO:0000256" key="1">
    <source>
        <dbReference type="SAM" id="MobiDB-lite"/>
    </source>
</evidence>
<dbReference type="InParanoid" id="A0A058ZW99"/>
<organism evidence="3">
    <name type="scientific">Eucalyptus grandis</name>
    <name type="common">Flooded gum</name>
    <dbReference type="NCBI Taxonomy" id="71139"/>
    <lineage>
        <taxon>Eukaryota</taxon>
        <taxon>Viridiplantae</taxon>
        <taxon>Streptophyta</taxon>
        <taxon>Embryophyta</taxon>
        <taxon>Tracheophyta</taxon>
        <taxon>Spermatophyta</taxon>
        <taxon>Magnoliopsida</taxon>
        <taxon>eudicotyledons</taxon>
        <taxon>Gunneridae</taxon>
        <taxon>Pentapetalae</taxon>
        <taxon>rosids</taxon>
        <taxon>malvids</taxon>
        <taxon>Myrtales</taxon>
        <taxon>Myrtaceae</taxon>
        <taxon>Myrtoideae</taxon>
        <taxon>Eucalypteae</taxon>
        <taxon>Eucalyptus</taxon>
    </lineage>
</organism>
<dbReference type="InterPro" id="IPR036873">
    <property type="entry name" value="Rhodanese-like_dom_sf"/>
</dbReference>
<dbReference type="PANTHER" id="PTHR34209:SF3">
    <property type="entry name" value="RHODANESE_CELL CYCLE CONTROL PHOSPHATASE SUPERFAMILY PROTEIN"/>
    <property type="match status" value="1"/>
</dbReference>
<dbReference type="SMART" id="SM00450">
    <property type="entry name" value="RHOD"/>
    <property type="match status" value="1"/>
</dbReference>